<dbReference type="EMBL" id="OR769223">
    <property type="protein sequence ID" value="WQJ53366.1"/>
    <property type="molecule type" value="Genomic_DNA"/>
</dbReference>
<proteinExistence type="predicted"/>
<reference evidence="1 2" key="1">
    <citation type="submission" date="2023-11" db="EMBL/GenBank/DDBJ databases">
        <authorList>
            <person name="Cook R."/>
            <person name="Crisci M."/>
            <person name="Pye H."/>
            <person name="Adriaenssens E."/>
            <person name="Santini J."/>
        </authorList>
    </citation>
    <scope>NUCLEOTIDE SEQUENCE [LARGE SCALE GENOMIC DNA]</scope>
    <source>
        <strain evidence="1">Lak_Megaphage_Sonny</strain>
    </source>
</reference>
<evidence type="ECO:0000313" key="1">
    <source>
        <dbReference type="EMBL" id="WQJ53366.1"/>
    </source>
</evidence>
<keyword evidence="2" id="KW-1185">Reference proteome</keyword>
<name>A0ABZ0Z3W2_9CAUD</name>
<protein>
    <submittedName>
        <fullName evidence="1">Uncharacterized protein</fullName>
    </submittedName>
</protein>
<organism evidence="1 2">
    <name type="scientific">phage Lak_Megaphage_Sonny</name>
    <dbReference type="NCBI Taxonomy" id="3109229"/>
    <lineage>
        <taxon>Viruses</taxon>
        <taxon>Duplodnaviria</taxon>
        <taxon>Heunggongvirae</taxon>
        <taxon>Uroviricota</taxon>
        <taxon>Caudoviricetes</taxon>
        <taxon>Caudoviricetes code 15 clade</taxon>
    </lineage>
</organism>
<evidence type="ECO:0000313" key="2">
    <source>
        <dbReference type="Proteomes" id="UP001358193"/>
    </source>
</evidence>
<accession>A0ABZ0Z3W2</accession>
<sequence length="305" mass="36513">MHLYKKIYEAINTGIQKALVLDDEDVSIIYQHKKIVNNTKLMPYYVDELLQGSDIEYDYEQIISYYNKTGYKYKVKNFNELKAIFDKIKDIKNVSFEWISNMKDYISIILENKSEINFYEETNKNPLFLKLVNDDILGTENEILIYLYEDHYIPEKRYKWQTEDVQIQDDEYLINDAKIAEKDYSGYETCLRIYNIVQKETDTYGKIPAIDYCLNLNNINGYQGYLPSIGQLKILSDNIDIINYIFKYLNLKKINVLNFAYDFWQSSTEYNYHRSWYLSHGMSCYGRYKISTNFYIFPLFAVKKN</sequence>
<dbReference type="Proteomes" id="UP001358193">
    <property type="component" value="Segment"/>
</dbReference>